<comment type="caution">
    <text evidence="2">The sequence shown here is derived from an EMBL/GenBank/DDBJ whole genome shotgun (WGS) entry which is preliminary data.</text>
</comment>
<feature type="signal peptide" evidence="1">
    <location>
        <begin position="1"/>
        <end position="20"/>
    </location>
</feature>
<sequence>MKAAFLLLVLCVSAAMAVEAEPHAALARKLLDKKDITYCDGKHDDYSCTDYEYCADLGYSKCYPKQKCDDYCKRHDYKYEGHGYDKKKVKYCAEYGKNCYTEQKCDDYCKRHDYKYEGHGYDKKKVKYCAEYGKHCYDVQECKYHFCKSKKHHG</sequence>
<reference evidence="2" key="1">
    <citation type="submission" date="2020-12" db="EMBL/GenBank/DDBJ databases">
        <authorList>
            <person name="Iha C."/>
        </authorList>
    </citation>
    <scope>NUCLEOTIDE SEQUENCE</scope>
</reference>
<name>A0A8S1J5N2_9CHLO</name>
<dbReference type="EMBL" id="CAJHUC010001495">
    <property type="protein sequence ID" value="CAD7701322.1"/>
    <property type="molecule type" value="Genomic_DNA"/>
</dbReference>
<dbReference type="AlphaFoldDB" id="A0A8S1J5N2"/>
<gene>
    <name evidence="2" type="ORF">OSTQU699_LOCUS6681</name>
</gene>
<evidence type="ECO:0000256" key="1">
    <source>
        <dbReference type="SAM" id="SignalP"/>
    </source>
</evidence>
<protein>
    <submittedName>
        <fullName evidence="2">Uncharacterized protein</fullName>
    </submittedName>
</protein>
<organism evidence="2 3">
    <name type="scientific">Ostreobium quekettii</name>
    <dbReference type="NCBI Taxonomy" id="121088"/>
    <lineage>
        <taxon>Eukaryota</taxon>
        <taxon>Viridiplantae</taxon>
        <taxon>Chlorophyta</taxon>
        <taxon>core chlorophytes</taxon>
        <taxon>Ulvophyceae</taxon>
        <taxon>TCBD clade</taxon>
        <taxon>Bryopsidales</taxon>
        <taxon>Ostreobineae</taxon>
        <taxon>Ostreobiaceae</taxon>
        <taxon>Ostreobium</taxon>
    </lineage>
</organism>
<evidence type="ECO:0000313" key="3">
    <source>
        <dbReference type="Proteomes" id="UP000708148"/>
    </source>
</evidence>
<evidence type="ECO:0000313" key="2">
    <source>
        <dbReference type="EMBL" id="CAD7701322.1"/>
    </source>
</evidence>
<feature type="chain" id="PRO_5035833791" evidence="1">
    <location>
        <begin position="21"/>
        <end position="154"/>
    </location>
</feature>
<keyword evidence="3" id="KW-1185">Reference proteome</keyword>
<dbReference type="Proteomes" id="UP000708148">
    <property type="component" value="Unassembled WGS sequence"/>
</dbReference>
<accession>A0A8S1J5N2</accession>
<proteinExistence type="predicted"/>
<keyword evidence="1" id="KW-0732">Signal</keyword>